<gene>
    <name evidence="1" type="primary">100</name>
    <name evidence="1" type="ORF">PBI_CHE12_100</name>
</gene>
<name>Q1A0B7_9CAUD</name>
<dbReference type="EMBL" id="DQ398043">
    <property type="protein sequence ID" value="ABE67419.1"/>
    <property type="molecule type" value="Genomic_DNA"/>
</dbReference>
<reference evidence="1 2" key="1">
    <citation type="journal article" date="2006" name="PLoS Genet.">
        <title>Exploring the mycobacteriophage metaproteome: phage genomics as an educational platform.</title>
        <authorList>
            <person name="Hatfull G.F."/>
            <person name="Pedulla M.L."/>
            <person name="Jacobs-Sera D."/>
            <person name="Cichon P.M."/>
            <person name="Foley A."/>
            <person name="Ford M.E."/>
            <person name="Gonda R.M."/>
            <person name="Houtz J.M."/>
            <person name="Hryckowian A.J."/>
            <person name="Kelchner V.A."/>
            <person name="Namburi S."/>
            <person name="Pajcini K.V."/>
            <person name="Popovich M.G."/>
            <person name="Schleicher D.T."/>
            <person name="Simanek B.Z."/>
            <person name="Smith A.L."/>
            <person name="Zdanowicz G.M."/>
            <person name="Kumar V."/>
            <person name="Peebles C.L."/>
            <person name="Jacobs W.R.Jr."/>
            <person name="Lawrence J.G."/>
            <person name="Hendrix R.W."/>
        </authorList>
    </citation>
    <scope>NUCLEOTIDE SEQUENCE [LARGE SCALE GENOMIC DNA]</scope>
</reference>
<evidence type="ECO:0000313" key="2">
    <source>
        <dbReference type="Proteomes" id="UP000002541"/>
    </source>
</evidence>
<dbReference type="RefSeq" id="YP_655679.1">
    <property type="nucleotide sequence ID" value="NC_008203.1"/>
</dbReference>
<accession>Q1A0B7</accession>
<dbReference type="KEGG" id="vg:4156903"/>
<organism evidence="1 2">
    <name type="scientific">Mycobacterium phage Che12</name>
    <dbReference type="NCBI Taxonomy" id="2911435"/>
    <lineage>
        <taxon>Viruses</taxon>
        <taxon>Duplodnaviria</taxon>
        <taxon>Heunggongvirae</taxon>
        <taxon>Uroviricota</taxon>
        <taxon>Caudoviricetes</taxon>
        <taxon>Fromanvirus</taxon>
        <taxon>Fromanvirus Che12</taxon>
    </lineage>
</organism>
<sequence>MNDKQRVYITGIGWVVRRGNSYSLEGRK</sequence>
<dbReference type="Proteomes" id="UP000002541">
    <property type="component" value="Segment"/>
</dbReference>
<proteinExistence type="predicted"/>
<evidence type="ECO:0000313" key="1">
    <source>
        <dbReference type="EMBL" id="ABE67419.1"/>
    </source>
</evidence>
<keyword evidence="2" id="KW-1185">Reference proteome</keyword>
<protein>
    <submittedName>
        <fullName evidence="1">Uncharacterized protein</fullName>
    </submittedName>
</protein>